<gene>
    <name evidence="1" type="ORF">ACD_3C00081G0008</name>
</gene>
<dbReference type="AlphaFoldDB" id="K2FB09"/>
<evidence type="ECO:0000313" key="1">
    <source>
        <dbReference type="EMBL" id="EKE28311.1"/>
    </source>
</evidence>
<accession>K2FB09</accession>
<sequence>MTSLTHWGQLAFDFQIAPTKEKAYEEKQNFHFHPSDSTILKNIFSLKVVYSWRSYILKWRYRIATIRAFWDVEDSVKTIGFVDLEKVLAYKWFLYSTAYLTKHETLRLRKVAEKILSNPEHNQNLSDH</sequence>
<comment type="caution">
    <text evidence="1">The sequence shown here is derived from an EMBL/GenBank/DDBJ whole genome shotgun (WGS) entry which is preliminary data.</text>
</comment>
<organism evidence="1">
    <name type="scientific">uncultured bacterium</name>
    <name type="common">gcode 4</name>
    <dbReference type="NCBI Taxonomy" id="1234023"/>
    <lineage>
        <taxon>Bacteria</taxon>
        <taxon>environmental samples</taxon>
    </lineage>
</organism>
<name>K2FB09_9BACT</name>
<protein>
    <submittedName>
        <fullName evidence="1">Uncharacterized protein</fullName>
    </submittedName>
</protein>
<reference evidence="1" key="1">
    <citation type="journal article" date="2012" name="Science">
        <title>Fermentation, hydrogen, and sulfur metabolism in multiple uncultivated bacterial phyla.</title>
        <authorList>
            <person name="Wrighton K.C."/>
            <person name="Thomas B.C."/>
            <person name="Sharon I."/>
            <person name="Miller C.S."/>
            <person name="Castelle C.J."/>
            <person name="VerBerkmoes N.C."/>
            <person name="Wilkins M.J."/>
            <person name="Hettich R.L."/>
            <person name="Lipton M.S."/>
            <person name="Williams K.H."/>
            <person name="Long P.E."/>
            <person name="Banfield J.F."/>
        </authorList>
    </citation>
    <scope>NUCLEOTIDE SEQUENCE [LARGE SCALE GENOMIC DNA]</scope>
</reference>
<proteinExistence type="predicted"/>
<dbReference type="EMBL" id="AMFJ01000355">
    <property type="protein sequence ID" value="EKE28311.1"/>
    <property type="molecule type" value="Genomic_DNA"/>
</dbReference>